<evidence type="ECO:0000313" key="3">
    <source>
        <dbReference type="Proteomes" id="UP000708208"/>
    </source>
</evidence>
<evidence type="ECO:0000256" key="1">
    <source>
        <dbReference type="SAM" id="Coils"/>
    </source>
</evidence>
<comment type="caution">
    <text evidence="2">The sequence shown here is derived from an EMBL/GenBank/DDBJ whole genome shotgun (WGS) entry which is preliminary data.</text>
</comment>
<keyword evidence="1" id="KW-0175">Coiled coil</keyword>
<sequence>MRERLEVLEDFLSTAEEKFREESERIERERDEERRKTDEVLQRNKLELEAKIEEKRIEQQTLLDKERIA</sequence>
<accession>A0A8J2JN22</accession>
<keyword evidence="3" id="KW-1185">Reference proteome</keyword>
<evidence type="ECO:0000313" key="2">
    <source>
        <dbReference type="EMBL" id="CAG7717554.1"/>
    </source>
</evidence>
<dbReference type="AlphaFoldDB" id="A0A8J2JN22"/>
<proteinExistence type="predicted"/>
<dbReference type="EMBL" id="CAJVCH010046879">
    <property type="protein sequence ID" value="CAG7717554.1"/>
    <property type="molecule type" value="Genomic_DNA"/>
</dbReference>
<feature type="non-terminal residue" evidence="2">
    <location>
        <position position="69"/>
    </location>
</feature>
<name>A0A8J2JN22_9HEXA</name>
<organism evidence="2 3">
    <name type="scientific">Allacma fusca</name>
    <dbReference type="NCBI Taxonomy" id="39272"/>
    <lineage>
        <taxon>Eukaryota</taxon>
        <taxon>Metazoa</taxon>
        <taxon>Ecdysozoa</taxon>
        <taxon>Arthropoda</taxon>
        <taxon>Hexapoda</taxon>
        <taxon>Collembola</taxon>
        <taxon>Symphypleona</taxon>
        <taxon>Sminthuridae</taxon>
        <taxon>Allacma</taxon>
    </lineage>
</organism>
<dbReference type="Proteomes" id="UP000708208">
    <property type="component" value="Unassembled WGS sequence"/>
</dbReference>
<protein>
    <submittedName>
        <fullName evidence="2">Uncharacterized protein</fullName>
    </submittedName>
</protein>
<reference evidence="2" key="1">
    <citation type="submission" date="2021-06" db="EMBL/GenBank/DDBJ databases">
        <authorList>
            <person name="Hodson N. C."/>
            <person name="Mongue J. A."/>
            <person name="Jaron S. K."/>
        </authorList>
    </citation>
    <scope>NUCLEOTIDE SEQUENCE</scope>
</reference>
<gene>
    <name evidence="2" type="ORF">AFUS01_LOCUS7010</name>
</gene>
<feature type="coiled-coil region" evidence="1">
    <location>
        <begin position="12"/>
        <end position="65"/>
    </location>
</feature>